<dbReference type="Proteomes" id="UP001341840">
    <property type="component" value="Unassembled WGS sequence"/>
</dbReference>
<gene>
    <name evidence="2" type="ORF">PIB30_086614</name>
</gene>
<organism evidence="2 3">
    <name type="scientific">Stylosanthes scabra</name>
    <dbReference type="NCBI Taxonomy" id="79078"/>
    <lineage>
        <taxon>Eukaryota</taxon>
        <taxon>Viridiplantae</taxon>
        <taxon>Streptophyta</taxon>
        <taxon>Embryophyta</taxon>
        <taxon>Tracheophyta</taxon>
        <taxon>Spermatophyta</taxon>
        <taxon>Magnoliopsida</taxon>
        <taxon>eudicotyledons</taxon>
        <taxon>Gunneridae</taxon>
        <taxon>Pentapetalae</taxon>
        <taxon>rosids</taxon>
        <taxon>fabids</taxon>
        <taxon>Fabales</taxon>
        <taxon>Fabaceae</taxon>
        <taxon>Papilionoideae</taxon>
        <taxon>50 kb inversion clade</taxon>
        <taxon>dalbergioids sensu lato</taxon>
        <taxon>Dalbergieae</taxon>
        <taxon>Pterocarpus clade</taxon>
        <taxon>Stylosanthes</taxon>
    </lineage>
</organism>
<comment type="caution">
    <text evidence="2">The sequence shown here is derived from an EMBL/GenBank/DDBJ whole genome shotgun (WGS) entry which is preliminary data.</text>
</comment>
<feature type="compositionally biased region" description="Basic residues" evidence="1">
    <location>
        <begin position="1"/>
        <end position="11"/>
    </location>
</feature>
<feature type="region of interest" description="Disordered" evidence="1">
    <location>
        <begin position="1"/>
        <end position="24"/>
    </location>
</feature>
<dbReference type="EMBL" id="JASCZI010031699">
    <property type="protein sequence ID" value="MED6127278.1"/>
    <property type="molecule type" value="Genomic_DNA"/>
</dbReference>
<proteinExistence type="predicted"/>
<protein>
    <submittedName>
        <fullName evidence="2">Uncharacterized protein</fullName>
    </submittedName>
</protein>
<sequence length="148" mass="17193">MKSVGHKKKGLRNAPPRLKKKHEEDELKKKVVLKCASFDKLQGKLKIIKEILHITRMAGKGKAIAKTPSTRTRGSTSRQQPLFEFEQYETLNHAERAKALEERKVIHERTIKFPEDVQDTFREQILARGWGFMYESAITINVSWVCEF</sequence>
<evidence type="ECO:0000313" key="3">
    <source>
        <dbReference type="Proteomes" id="UP001341840"/>
    </source>
</evidence>
<evidence type="ECO:0000256" key="1">
    <source>
        <dbReference type="SAM" id="MobiDB-lite"/>
    </source>
</evidence>
<keyword evidence="3" id="KW-1185">Reference proteome</keyword>
<accession>A0ABU6RU44</accession>
<evidence type="ECO:0000313" key="2">
    <source>
        <dbReference type="EMBL" id="MED6127278.1"/>
    </source>
</evidence>
<reference evidence="2 3" key="1">
    <citation type="journal article" date="2023" name="Plants (Basel)">
        <title>Bridging the Gap: Combining Genomics and Transcriptomics Approaches to Understand Stylosanthes scabra, an Orphan Legume from the Brazilian Caatinga.</title>
        <authorList>
            <person name="Ferreira-Neto J.R.C."/>
            <person name="da Silva M.D."/>
            <person name="Binneck E."/>
            <person name="de Melo N.F."/>
            <person name="da Silva R.H."/>
            <person name="de Melo A.L.T.M."/>
            <person name="Pandolfi V."/>
            <person name="Bustamante F.O."/>
            <person name="Brasileiro-Vidal A.C."/>
            <person name="Benko-Iseppon A.M."/>
        </authorList>
    </citation>
    <scope>NUCLEOTIDE SEQUENCE [LARGE SCALE GENOMIC DNA]</scope>
    <source>
        <tissue evidence="2">Leaves</tissue>
    </source>
</reference>
<name>A0ABU6RU44_9FABA</name>